<gene>
    <name evidence="2" type="primary">RALFL3</name>
</gene>
<proteinExistence type="evidence at transcript level"/>
<protein>
    <submittedName>
        <fullName evidence="2">RALF-like 3 protein</fullName>
    </submittedName>
</protein>
<feature type="chain" id="PRO_5007302440" evidence="1">
    <location>
        <begin position="25"/>
        <end position="66"/>
    </location>
</feature>
<evidence type="ECO:0000313" key="2">
    <source>
        <dbReference type="EMBL" id="AMN15094.1"/>
    </source>
</evidence>
<reference evidence="2" key="1">
    <citation type="submission" date="2015-09" db="EMBL/GenBank/DDBJ databases">
        <title>De novo assembly and characterization of early and late floral transcriptomes of the mating types of heterostylous Primula vulgaris.</title>
        <authorList>
            <person name="Burrows B.A."/>
            <person name="McCubbin A.G."/>
        </authorList>
    </citation>
    <scope>NUCLEOTIDE SEQUENCE</scope>
</reference>
<sequence>MAINKGMLVLFLCALVLCSHLVSCAYQPKKEISYKDLDKGDPDRRIPHNYKRTPVNTYRHGCRKNK</sequence>
<feature type="signal peptide" evidence="1">
    <location>
        <begin position="1"/>
        <end position="24"/>
    </location>
</feature>
<keyword evidence="1" id="KW-0732">Signal</keyword>
<dbReference type="AlphaFoldDB" id="A0A140GNA1"/>
<dbReference type="EMBL" id="KT768124">
    <property type="protein sequence ID" value="AMN15094.1"/>
    <property type="molecule type" value="mRNA"/>
</dbReference>
<accession>A0A140GNA1</accession>
<organism evidence="2">
    <name type="scientific">Primula vulgaris</name>
    <dbReference type="NCBI Taxonomy" id="175104"/>
    <lineage>
        <taxon>Eukaryota</taxon>
        <taxon>Viridiplantae</taxon>
        <taxon>Streptophyta</taxon>
        <taxon>Embryophyta</taxon>
        <taxon>Tracheophyta</taxon>
        <taxon>Spermatophyta</taxon>
        <taxon>Magnoliopsida</taxon>
        <taxon>eudicotyledons</taxon>
        <taxon>Gunneridae</taxon>
        <taxon>Pentapetalae</taxon>
        <taxon>asterids</taxon>
        <taxon>Ericales</taxon>
        <taxon>Primulaceae</taxon>
        <taxon>Primula</taxon>
    </lineage>
</organism>
<name>A0A140GNA1_9ERIC</name>
<evidence type="ECO:0000256" key="1">
    <source>
        <dbReference type="SAM" id="SignalP"/>
    </source>
</evidence>